<dbReference type="Proteomes" id="UP001500540">
    <property type="component" value="Unassembled WGS sequence"/>
</dbReference>
<proteinExistence type="predicted"/>
<reference evidence="2" key="1">
    <citation type="journal article" date="2019" name="Int. J. Syst. Evol. Microbiol.">
        <title>The Global Catalogue of Microorganisms (GCM) 10K type strain sequencing project: providing services to taxonomists for standard genome sequencing and annotation.</title>
        <authorList>
            <consortium name="The Broad Institute Genomics Platform"/>
            <consortium name="The Broad Institute Genome Sequencing Center for Infectious Disease"/>
            <person name="Wu L."/>
            <person name="Ma J."/>
        </authorList>
    </citation>
    <scope>NUCLEOTIDE SEQUENCE [LARGE SCALE GENOMIC DNA]</scope>
    <source>
        <strain evidence="2">JCM 16950</strain>
    </source>
</reference>
<accession>A0ABP7GTM4</accession>
<comment type="caution">
    <text evidence="1">The sequence shown here is derived from an EMBL/GenBank/DDBJ whole genome shotgun (WGS) entry which is preliminary data.</text>
</comment>
<keyword evidence="2" id="KW-1185">Reference proteome</keyword>
<organism evidence="1 2">
    <name type="scientific">Microbacterium kribbense</name>
    <dbReference type="NCBI Taxonomy" id="433645"/>
    <lineage>
        <taxon>Bacteria</taxon>
        <taxon>Bacillati</taxon>
        <taxon>Actinomycetota</taxon>
        <taxon>Actinomycetes</taxon>
        <taxon>Micrococcales</taxon>
        <taxon>Microbacteriaceae</taxon>
        <taxon>Microbacterium</taxon>
    </lineage>
</organism>
<protein>
    <submittedName>
        <fullName evidence="1">Uncharacterized protein</fullName>
    </submittedName>
</protein>
<sequence>MRPENDPAFWRGQLSGRTRPRAETVIRAPRERARSSGAGAFLALGANGNQYWVKVPNNGQGSQVLVNEVIVGEVGKLIGAPVRERVLVTVPPGVTTWSDFPVAASSVPLLAHGSLHVPHAVDDDELTYTRRDDNARRQAAMLGLWDLCVGEDPQWLYETTAAYSVWSYDHGLWFATGEGDWDAAVLNKLLHVDASFPHPPKGISVRALRETATRISSLTSGELLTAMSAVPVEWGTGDEDLEAMAWFLFSRREPVAHRLNKLAAAASG</sequence>
<dbReference type="RefSeq" id="WP_344784536.1">
    <property type="nucleotide sequence ID" value="NZ_BAABAF010000009.1"/>
</dbReference>
<name>A0ABP7GTM4_9MICO</name>
<gene>
    <name evidence="1" type="ORF">GCM10022240_27180</name>
</gene>
<dbReference type="EMBL" id="BAABAF010000009">
    <property type="protein sequence ID" value="GAA3773889.1"/>
    <property type="molecule type" value="Genomic_DNA"/>
</dbReference>
<evidence type="ECO:0000313" key="2">
    <source>
        <dbReference type="Proteomes" id="UP001500540"/>
    </source>
</evidence>
<evidence type="ECO:0000313" key="1">
    <source>
        <dbReference type="EMBL" id="GAA3773889.1"/>
    </source>
</evidence>